<dbReference type="InterPro" id="IPR014710">
    <property type="entry name" value="RmlC-like_jellyroll"/>
</dbReference>
<dbReference type="InterPro" id="IPR018490">
    <property type="entry name" value="cNMP-bd_dom_sf"/>
</dbReference>
<dbReference type="InterPro" id="IPR050397">
    <property type="entry name" value="Env_Response_Regulators"/>
</dbReference>
<name>A0ABY6A7B8_9GAMM</name>
<dbReference type="RefSeq" id="WP_260998483.1">
    <property type="nucleotide sequence ID" value="NZ_CP054475.1"/>
</dbReference>
<dbReference type="PRINTS" id="PR00103">
    <property type="entry name" value="CAMPKINASE"/>
</dbReference>
<dbReference type="Proteomes" id="UP001065322">
    <property type="component" value="Chromosome"/>
</dbReference>
<dbReference type="PROSITE" id="PS50042">
    <property type="entry name" value="CNMP_BINDING_3"/>
    <property type="match status" value="1"/>
</dbReference>
<dbReference type="InterPro" id="IPR000595">
    <property type="entry name" value="cNMP-bd_dom"/>
</dbReference>
<dbReference type="Gene3D" id="2.60.120.10">
    <property type="entry name" value="Jelly Rolls"/>
    <property type="match status" value="1"/>
</dbReference>
<gene>
    <name evidence="2" type="ORF">HUF19_03315</name>
</gene>
<dbReference type="PANTHER" id="PTHR24567:SF74">
    <property type="entry name" value="HTH-TYPE TRANSCRIPTIONAL REGULATOR ARCR"/>
    <property type="match status" value="1"/>
</dbReference>
<evidence type="ECO:0000313" key="3">
    <source>
        <dbReference type="Proteomes" id="UP001065322"/>
    </source>
</evidence>
<sequence length="264" mass="29905">MGDSMFLVGKPSDTIEQLINRISHLVRLLLEGFELSNTPITLESVDDLYEHFDRDQFFLIQDGMLHLSKNGQNLVSFDEGDLIGIIHSFDLPLPVLRTDEYVELIPIDRDRFLRHVYSDKRRQHYWSHFLVCQNALLLNYLADTFKTQVRPTAGFQNIQPGDVIIQQGDPAEHVYTIISGEADVFVDGVKVGDIGEEEVFGAMAVFTGEPRSATVIARTPCTIMAVPQHDFILLIEAQPKAAVNLIENLARRITLMNQQLIDKE</sequence>
<evidence type="ECO:0000313" key="2">
    <source>
        <dbReference type="EMBL" id="UXD86532.1"/>
    </source>
</evidence>
<feature type="domain" description="Cyclic nucleotide-binding" evidence="1">
    <location>
        <begin position="137"/>
        <end position="252"/>
    </location>
</feature>
<protein>
    <submittedName>
        <fullName evidence="2">Cyclic nucleotide-binding domain-containing protein</fullName>
    </submittedName>
</protein>
<reference evidence="3" key="1">
    <citation type="submission" date="2020-06" db="EMBL/GenBank/DDBJ databases">
        <title>Thalassolituus marinus alknpb1M-1, a hydrocarbon-degrading bacterium isolated from the deep-sea overlying water using an in-situ strategy from the South China Sea basin.</title>
        <authorList>
            <person name="Dong C."/>
            <person name="Chen Y."/>
            <person name="Shao Z."/>
        </authorList>
    </citation>
    <scope>NUCLEOTIDE SEQUENCE [LARGE SCALE GENOMIC DNA]</scope>
    <source>
        <strain evidence="3">alknpb1M-1</strain>
    </source>
</reference>
<dbReference type="SUPFAM" id="SSF51206">
    <property type="entry name" value="cAMP-binding domain-like"/>
    <property type="match status" value="1"/>
</dbReference>
<proteinExistence type="predicted"/>
<accession>A0ABY6A7B8</accession>
<dbReference type="CDD" id="cd00038">
    <property type="entry name" value="CAP_ED"/>
    <property type="match status" value="1"/>
</dbReference>
<dbReference type="Pfam" id="PF00027">
    <property type="entry name" value="cNMP_binding"/>
    <property type="match status" value="1"/>
</dbReference>
<dbReference type="EMBL" id="CP054475">
    <property type="protein sequence ID" value="UXD86532.1"/>
    <property type="molecule type" value="Genomic_DNA"/>
</dbReference>
<evidence type="ECO:0000259" key="1">
    <source>
        <dbReference type="PROSITE" id="PS50042"/>
    </source>
</evidence>
<keyword evidence="3" id="KW-1185">Reference proteome</keyword>
<organism evidence="2 3">
    <name type="scientific">Thalassolituus hydrocarboniclasticus</name>
    <dbReference type="NCBI Taxonomy" id="2742796"/>
    <lineage>
        <taxon>Bacteria</taxon>
        <taxon>Pseudomonadati</taxon>
        <taxon>Pseudomonadota</taxon>
        <taxon>Gammaproteobacteria</taxon>
        <taxon>Oceanospirillales</taxon>
        <taxon>Oceanospirillaceae</taxon>
        <taxon>Thalassolituus</taxon>
    </lineage>
</organism>
<dbReference type="PANTHER" id="PTHR24567">
    <property type="entry name" value="CRP FAMILY TRANSCRIPTIONAL REGULATORY PROTEIN"/>
    <property type="match status" value="1"/>
</dbReference>
<dbReference type="SMART" id="SM00100">
    <property type="entry name" value="cNMP"/>
    <property type="match status" value="1"/>
</dbReference>